<accession>A0A3D9HYI6</accession>
<gene>
    <name evidence="2" type="ORF">DFP95_1246</name>
</gene>
<keyword evidence="1" id="KW-1133">Transmembrane helix</keyword>
<keyword evidence="1" id="KW-0472">Membrane</keyword>
<name>A0A3D9HYI6_9BACL</name>
<feature type="transmembrane region" description="Helical" evidence="1">
    <location>
        <begin position="48"/>
        <end position="79"/>
    </location>
</feature>
<evidence type="ECO:0000313" key="3">
    <source>
        <dbReference type="Proteomes" id="UP000256869"/>
    </source>
</evidence>
<organism evidence="2 3">
    <name type="scientific">Cohnella lupini</name>
    <dbReference type="NCBI Taxonomy" id="1294267"/>
    <lineage>
        <taxon>Bacteria</taxon>
        <taxon>Bacillati</taxon>
        <taxon>Bacillota</taxon>
        <taxon>Bacilli</taxon>
        <taxon>Bacillales</taxon>
        <taxon>Paenibacillaceae</taxon>
        <taxon>Cohnella</taxon>
    </lineage>
</organism>
<feature type="transmembrane region" description="Helical" evidence="1">
    <location>
        <begin position="165"/>
        <end position="185"/>
    </location>
</feature>
<dbReference type="PANTHER" id="PTHR41324:SF1">
    <property type="entry name" value="DUF2232 DOMAIN-CONTAINING PROTEIN"/>
    <property type="match status" value="1"/>
</dbReference>
<dbReference type="OrthoDB" id="2987886at2"/>
<dbReference type="Pfam" id="PF09991">
    <property type="entry name" value="DUF2232"/>
    <property type="match status" value="1"/>
</dbReference>
<proteinExistence type="predicted"/>
<feature type="transmembrane region" description="Helical" evidence="1">
    <location>
        <begin position="206"/>
        <end position="225"/>
    </location>
</feature>
<feature type="transmembrane region" description="Helical" evidence="1">
    <location>
        <begin position="231"/>
        <end position="259"/>
    </location>
</feature>
<comment type="caution">
    <text evidence="2">The sequence shown here is derived from an EMBL/GenBank/DDBJ whole genome shotgun (WGS) entry which is preliminary data.</text>
</comment>
<reference evidence="2 3" key="1">
    <citation type="submission" date="2018-07" db="EMBL/GenBank/DDBJ databases">
        <title>Genomic Encyclopedia of Type Strains, Phase III (KMG-III): the genomes of soil and plant-associated and newly described type strains.</title>
        <authorList>
            <person name="Whitman W."/>
        </authorList>
    </citation>
    <scope>NUCLEOTIDE SEQUENCE [LARGE SCALE GENOMIC DNA]</scope>
    <source>
        <strain evidence="2 3">CECT 8236</strain>
    </source>
</reference>
<feature type="transmembrane region" description="Helical" evidence="1">
    <location>
        <begin position="271"/>
        <end position="293"/>
    </location>
</feature>
<protein>
    <submittedName>
        <fullName evidence="2">Uncharacterized protein YybS (DUF2232 family)</fullName>
    </submittedName>
</protein>
<evidence type="ECO:0000313" key="2">
    <source>
        <dbReference type="EMBL" id="RED54480.1"/>
    </source>
</evidence>
<dbReference type="EMBL" id="QRDY01000024">
    <property type="protein sequence ID" value="RED54480.1"/>
    <property type="molecule type" value="Genomic_DNA"/>
</dbReference>
<dbReference type="PANTHER" id="PTHR41324">
    <property type="entry name" value="MEMBRANE PROTEIN-RELATED"/>
    <property type="match status" value="1"/>
</dbReference>
<keyword evidence="3" id="KW-1185">Reference proteome</keyword>
<evidence type="ECO:0000256" key="1">
    <source>
        <dbReference type="SAM" id="Phobius"/>
    </source>
</evidence>
<feature type="transmembrane region" description="Helical" evidence="1">
    <location>
        <begin position="99"/>
        <end position="121"/>
    </location>
</feature>
<dbReference type="Proteomes" id="UP000256869">
    <property type="component" value="Unassembled WGS sequence"/>
</dbReference>
<keyword evidence="1" id="KW-0812">Transmembrane</keyword>
<dbReference type="AlphaFoldDB" id="A0A3D9HYI6"/>
<sequence length="301" mass="33663">MNMSWKSLSWSAAALLLLLTVATPLNFITTFLIMTPFVVLYTLLKPKVFILHLLPIGVLAYFLSGGMGPVVMIIGFFFLVPSVAMGHLYKRGSTAKLAIIVGFVVVLAQLLLELVLFSAMFDINLKAELTSMLTDSLKQLETSNLFESGWAAETASAFSEEVMKMLPMLLLVSAFFFTIVTHWLSRMSLRTVGIQAPALPQAKTWRVQRSLVLYYLIAMVASLIISNEDNGYWSIVISNLVPILRFVFTVQAIGFFFYLADAKKWPRVVPLLLCIPLMLFPPAYIIGLIDAAFPLRKYFVK</sequence>
<dbReference type="InterPro" id="IPR018710">
    <property type="entry name" value="DUF2232"/>
</dbReference>